<dbReference type="InterPro" id="IPR036890">
    <property type="entry name" value="HATPase_C_sf"/>
</dbReference>
<comment type="catalytic activity">
    <reaction evidence="1">
        <text>ATP + protein L-histidine = ADP + protein N-phospho-L-histidine.</text>
        <dbReference type="EC" id="2.7.13.3"/>
    </reaction>
</comment>
<dbReference type="SUPFAM" id="SSF47384">
    <property type="entry name" value="Homodimeric domain of signal transducing histidine kinase"/>
    <property type="match status" value="1"/>
</dbReference>
<dbReference type="InterPro" id="IPR003594">
    <property type="entry name" value="HATPase_dom"/>
</dbReference>
<keyword evidence="4" id="KW-0808">Transferase</keyword>
<dbReference type="Pfam" id="PF00512">
    <property type="entry name" value="HisKA"/>
    <property type="match status" value="1"/>
</dbReference>
<keyword evidence="5" id="KW-0547">Nucleotide-binding</keyword>
<proteinExistence type="predicted"/>
<evidence type="ECO:0000259" key="9">
    <source>
        <dbReference type="PROSITE" id="PS50109"/>
    </source>
</evidence>
<keyword evidence="6 10" id="KW-0418">Kinase</keyword>
<dbReference type="Pfam" id="PF02518">
    <property type="entry name" value="HATPase_c"/>
    <property type="match status" value="1"/>
</dbReference>
<dbReference type="InterPro" id="IPR005467">
    <property type="entry name" value="His_kinase_dom"/>
</dbReference>
<keyword evidence="11" id="KW-1185">Reference proteome</keyword>
<dbReference type="EC" id="2.7.13.3" evidence="2"/>
<dbReference type="InterPro" id="IPR036097">
    <property type="entry name" value="HisK_dim/P_sf"/>
</dbReference>
<dbReference type="EMBL" id="CP041372">
    <property type="protein sequence ID" value="QKS70594.1"/>
    <property type="molecule type" value="Genomic_DNA"/>
</dbReference>
<dbReference type="RefSeq" id="WP_176008629.1">
    <property type="nucleotide sequence ID" value="NZ_CP041372.2"/>
</dbReference>
<dbReference type="Gene3D" id="1.10.287.130">
    <property type="match status" value="1"/>
</dbReference>
<sequence>MNLPFFSRFLKTKHTSSTFQQESTSTNAKSDDYHKSIGKMSAFFAHEIRNPLTTINGFIQMMEREPVIQTDDKLSTYISIMKDESKRIELLIEELLNLSHANKGIENFSIIDVRKSLEKVLYVFRNQYGEDRLLFKTKIEDSIYVMGNESGFERTLINMIKNAVEAMNGKGTIFIELEKLDSNVILKIIDSGPGISEKDLEHIFYPFYTTKDDGTGIGLSICKTIVESMQGTISISNHIKYGAEVLISLPESKHASYKS</sequence>
<keyword evidence="3" id="KW-0597">Phosphoprotein</keyword>
<dbReference type="InterPro" id="IPR003661">
    <property type="entry name" value="HisK_dim/P_dom"/>
</dbReference>
<protein>
    <recommendedName>
        <fullName evidence="2">histidine kinase</fullName>
        <ecNumber evidence="2">2.7.13.3</ecNumber>
    </recommendedName>
</protein>
<reference evidence="11" key="1">
    <citation type="submission" date="2019-07" db="EMBL/GenBank/DDBJ databases">
        <title>Bacillus alkalisoli sp. nov. isolated from saline soil.</title>
        <authorList>
            <person name="Sun J.-Q."/>
            <person name="Xu L."/>
        </authorList>
    </citation>
    <scope>NUCLEOTIDE SEQUENCE [LARGE SCALE GENOMIC DNA]</scope>
    <source>
        <strain evidence="11">M4U3P1</strain>
    </source>
</reference>
<dbReference type="PRINTS" id="PR00344">
    <property type="entry name" value="BCTRLSENSOR"/>
</dbReference>
<evidence type="ECO:0000313" key="11">
    <source>
        <dbReference type="Proteomes" id="UP000318138"/>
    </source>
</evidence>
<evidence type="ECO:0000256" key="2">
    <source>
        <dbReference type="ARBA" id="ARBA00012438"/>
    </source>
</evidence>
<dbReference type="PANTHER" id="PTHR43065:SF10">
    <property type="entry name" value="PEROXIDE STRESS-ACTIVATED HISTIDINE KINASE MAK3"/>
    <property type="match status" value="1"/>
</dbReference>
<dbReference type="GO" id="GO:0000155">
    <property type="term" value="F:phosphorelay sensor kinase activity"/>
    <property type="evidence" value="ECO:0007669"/>
    <property type="project" value="InterPro"/>
</dbReference>
<keyword evidence="7" id="KW-0067">ATP-binding</keyword>
<gene>
    <name evidence="10" type="ORF">FLK61_27995</name>
</gene>
<evidence type="ECO:0000256" key="5">
    <source>
        <dbReference type="ARBA" id="ARBA00022741"/>
    </source>
</evidence>
<evidence type="ECO:0000256" key="7">
    <source>
        <dbReference type="ARBA" id="ARBA00022840"/>
    </source>
</evidence>
<dbReference type="PROSITE" id="PS50109">
    <property type="entry name" value="HIS_KIN"/>
    <property type="match status" value="1"/>
</dbReference>
<evidence type="ECO:0000313" key="10">
    <source>
        <dbReference type="EMBL" id="QKS70594.1"/>
    </source>
</evidence>
<evidence type="ECO:0000256" key="3">
    <source>
        <dbReference type="ARBA" id="ARBA00022553"/>
    </source>
</evidence>
<dbReference type="CDD" id="cd00075">
    <property type="entry name" value="HATPase"/>
    <property type="match status" value="1"/>
</dbReference>
<dbReference type="AlphaFoldDB" id="A0A859FDD9"/>
<evidence type="ECO:0000256" key="1">
    <source>
        <dbReference type="ARBA" id="ARBA00000085"/>
    </source>
</evidence>
<evidence type="ECO:0000256" key="6">
    <source>
        <dbReference type="ARBA" id="ARBA00022777"/>
    </source>
</evidence>
<dbReference type="InterPro" id="IPR004358">
    <property type="entry name" value="Sig_transdc_His_kin-like_C"/>
</dbReference>
<keyword evidence="8" id="KW-0902">Two-component regulatory system</keyword>
<name>A0A859FDD9_9BACI</name>
<dbReference type="SMART" id="SM00387">
    <property type="entry name" value="HATPase_c"/>
    <property type="match status" value="1"/>
</dbReference>
<dbReference type="PANTHER" id="PTHR43065">
    <property type="entry name" value="SENSOR HISTIDINE KINASE"/>
    <property type="match status" value="1"/>
</dbReference>
<organism evidence="10 11">
    <name type="scientific">Paenalkalicoccus suaedae</name>
    <dbReference type="NCBI Taxonomy" id="2592382"/>
    <lineage>
        <taxon>Bacteria</taxon>
        <taxon>Bacillati</taxon>
        <taxon>Bacillota</taxon>
        <taxon>Bacilli</taxon>
        <taxon>Bacillales</taxon>
        <taxon>Bacillaceae</taxon>
        <taxon>Paenalkalicoccus</taxon>
    </lineage>
</organism>
<feature type="domain" description="Histidine kinase" evidence="9">
    <location>
        <begin position="43"/>
        <end position="253"/>
    </location>
</feature>
<dbReference type="Proteomes" id="UP000318138">
    <property type="component" value="Chromosome"/>
</dbReference>
<dbReference type="GO" id="GO:0005524">
    <property type="term" value="F:ATP binding"/>
    <property type="evidence" value="ECO:0007669"/>
    <property type="project" value="UniProtKB-KW"/>
</dbReference>
<dbReference type="SUPFAM" id="SSF55874">
    <property type="entry name" value="ATPase domain of HSP90 chaperone/DNA topoisomerase II/histidine kinase"/>
    <property type="match status" value="1"/>
</dbReference>
<dbReference type="CDD" id="cd00082">
    <property type="entry name" value="HisKA"/>
    <property type="match status" value="1"/>
</dbReference>
<dbReference type="KEGG" id="psua:FLK61_27995"/>
<dbReference type="SMART" id="SM00388">
    <property type="entry name" value="HisKA"/>
    <property type="match status" value="1"/>
</dbReference>
<evidence type="ECO:0000256" key="8">
    <source>
        <dbReference type="ARBA" id="ARBA00023012"/>
    </source>
</evidence>
<evidence type="ECO:0000256" key="4">
    <source>
        <dbReference type="ARBA" id="ARBA00022679"/>
    </source>
</evidence>
<dbReference type="Gene3D" id="3.30.565.10">
    <property type="entry name" value="Histidine kinase-like ATPase, C-terminal domain"/>
    <property type="match status" value="1"/>
</dbReference>
<accession>A0A859FDD9</accession>